<dbReference type="Proteomes" id="UP001286313">
    <property type="component" value="Unassembled WGS sequence"/>
</dbReference>
<dbReference type="AlphaFoldDB" id="A0AAE1L0F7"/>
<protein>
    <submittedName>
        <fullName evidence="1">Uncharacterized protein</fullName>
    </submittedName>
</protein>
<comment type="caution">
    <text evidence="1">The sequence shown here is derived from an EMBL/GenBank/DDBJ whole genome shotgun (WGS) entry which is preliminary data.</text>
</comment>
<evidence type="ECO:0000313" key="2">
    <source>
        <dbReference type="Proteomes" id="UP001286313"/>
    </source>
</evidence>
<name>A0AAE1L0F7_PETCI</name>
<gene>
    <name evidence="1" type="ORF">Pcinc_005115</name>
</gene>
<accession>A0AAE1L0F7</accession>
<evidence type="ECO:0000313" key="1">
    <source>
        <dbReference type="EMBL" id="KAK3890948.1"/>
    </source>
</evidence>
<keyword evidence="2" id="KW-1185">Reference proteome</keyword>
<dbReference type="EMBL" id="JAWQEG010000380">
    <property type="protein sequence ID" value="KAK3890948.1"/>
    <property type="molecule type" value="Genomic_DNA"/>
</dbReference>
<proteinExistence type="predicted"/>
<organism evidence="1 2">
    <name type="scientific">Petrolisthes cinctipes</name>
    <name type="common">Flat porcelain crab</name>
    <dbReference type="NCBI Taxonomy" id="88211"/>
    <lineage>
        <taxon>Eukaryota</taxon>
        <taxon>Metazoa</taxon>
        <taxon>Ecdysozoa</taxon>
        <taxon>Arthropoda</taxon>
        <taxon>Crustacea</taxon>
        <taxon>Multicrustacea</taxon>
        <taxon>Malacostraca</taxon>
        <taxon>Eumalacostraca</taxon>
        <taxon>Eucarida</taxon>
        <taxon>Decapoda</taxon>
        <taxon>Pleocyemata</taxon>
        <taxon>Anomura</taxon>
        <taxon>Galatheoidea</taxon>
        <taxon>Porcellanidae</taxon>
        <taxon>Petrolisthes</taxon>
    </lineage>
</organism>
<reference evidence="1" key="1">
    <citation type="submission" date="2023-10" db="EMBL/GenBank/DDBJ databases">
        <title>Genome assemblies of two species of porcelain crab, Petrolisthes cinctipes and Petrolisthes manimaculis (Anomura: Porcellanidae).</title>
        <authorList>
            <person name="Angst P."/>
        </authorList>
    </citation>
    <scope>NUCLEOTIDE SEQUENCE</scope>
    <source>
        <strain evidence="1">PB745_01</strain>
        <tissue evidence="1">Gill</tissue>
    </source>
</reference>
<sequence>MDMVVTMVKTQICHETKQLDLEREIYCTSLDCDKASRYVCNTVLELLAVANQKAKRGVISFLKGVTMGEGCSEFHGFNTRLCPEQGELLHPKTKGSGLAEILEAVLGGVGKMLSGKKFPKNMRALCLLTEELLRVIVNQDDVSSHDDLLTVLEDLATRSRIAKLWIVGLIKPVLIMM</sequence>